<comment type="caution">
    <text evidence="2">The sequence shown here is derived from an EMBL/GenBank/DDBJ whole genome shotgun (WGS) entry which is preliminary data.</text>
</comment>
<evidence type="ECO:0000313" key="3">
    <source>
        <dbReference type="Proteomes" id="UP000667802"/>
    </source>
</evidence>
<keyword evidence="3" id="KW-1185">Reference proteome</keyword>
<dbReference type="EMBL" id="JAALHA020000001">
    <property type="protein sequence ID" value="MDR9893034.1"/>
    <property type="molecule type" value="Genomic_DNA"/>
</dbReference>
<accession>A0AAP5I3C3</accession>
<feature type="coiled-coil region" evidence="1">
    <location>
        <begin position="49"/>
        <end position="80"/>
    </location>
</feature>
<sequence>MSGTKTYSVSGITPLAAQAVAAGVAVAGFVVASGVMATGAAVVMAAKSVQAYQERLRREREKAIQQEEEIQRQIAEARRSYPRNKTIVKLPETRSQPIFTNVPVNNDAEFNSRDLQIKIREQKSRLPRIREEYQRLIEQELLDELTVLQALRNVEQTLDSGNVAAAEVHLQALDDARIEAFEQLRSQLQSEAEYAQARLDAIEDHLPKELFQDLETEIERIRRSDRPFTDPELLAIHQQITAAELQANRVWDAAENLVKAWQSRAVDYKSQIIGIDDGDVIVEIETHENQDTGEKVNTVMRVQFDGQQIDLFGPREETTDCAARTGKALQIFQEQGYYLEWDSLDEQPVPEEYKQVYSAQNVATLKVEPPVQESPKRRLETESY</sequence>
<dbReference type="Proteomes" id="UP000667802">
    <property type="component" value="Unassembled WGS sequence"/>
</dbReference>
<evidence type="ECO:0000256" key="1">
    <source>
        <dbReference type="SAM" id="Coils"/>
    </source>
</evidence>
<name>A0AAP5I3C3_9CYAN</name>
<evidence type="ECO:0000313" key="2">
    <source>
        <dbReference type="EMBL" id="MDR9893034.1"/>
    </source>
</evidence>
<dbReference type="AlphaFoldDB" id="A0AAP5I3C3"/>
<gene>
    <name evidence="2" type="ORF">G7B40_000340</name>
</gene>
<reference evidence="3" key="1">
    <citation type="journal article" date="2021" name="Science">
        <title>Hunting the eagle killer: A cyanobacterial neurotoxin causes vacuolar myelinopathy.</title>
        <authorList>
            <person name="Breinlinger S."/>
            <person name="Phillips T.J."/>
            <person name="Haram B.N."/>
            <person name="Mares J."/>
            <person name="Martinez Yerena J.A."/>
            <person name="Hrouzek P."/>
            <person name="Sobotka R."/>
            <person name="Henderson W.M."/>
            <person name="Schmieder P."/>
            <person name="Williams S.M."/>
            <person name="Lauderdale J.D."/>
            <person name="Wilde H.D."/>
            <person name="Gerrin W."/>
            <person name="Kust A."/>
            <person name="Washington J.W."/>
            <person name="Wagner C."/>
            <person name="Geier B."/>
            <person name="Liebeke M."/>
            <person name="Enke H."/>
            <person name="Niedermeyer T.H.J."/>
            <person name="Wilde S.B."/>
        </authorList>
    </citation>
    <scope>NUCLEOTIDE SEQUENCE [LARGE SCALE GENOMIC DNA]</scope>
    <source>
        <strain evidence="3">Thurmond2011</strain>
    </source>
</reference>
<protein>
    <submittedName>
        <fullName evidence="2">Uncharacterized protein</fullName>
    </submittedName>
</protein>
<proteinExistence type="predicted"/>
<keyword evidence="1" id="KW-0175">Coiled coil</keyword>
<organism evidence="2 3">
    <name type="scientific">Aetokthonos hydrillicola Thurmond2011</name>
    <dbReference type="NCBI Taxonomy" id="2712845"/>
    <lineage>
        <taxon>Bacteria</taxon>
        <taxon>Bacillati</taxon>
        <taxon>Cyanobacteriota</taxon>
        <taxon>Cyanophyceae</taxon>
        <taxon>Nostocales</taxon>
        <taxon>Hapalosiphonaceae</taxon>
        <taxon>Aetokthonos</taxon>
    </lineage>
</organism>
<dbReference type="RefSeq" id="WP_208340244.1">
    <property type="nucleotide sequence ID" value="NZ_CAWQFN010000640.1"/>
</dbReference>
<feature type="coiled-coil region" evidence="1">
    <location>
        <begin position="178"/>
        <end position="205"/>
    </location>
</feature>